<organism evidence="4 5">
    <name type="scientific">Flavihumibacter fluminis</name>
    <dbReference type="NCBI Taxonomy" id="2909236"/>
    <lineage>
        <taxon>Bacteria</taxon>
        <taxon>Pseudomonadati</taxon>
        <taxon>Bacteroidota</taxon>
        <taxon>Chitinophagia</taxon>
        <taxon>Chitinophagales</taxon>
        <taxon>Chitinophagaceae</taxon>
        <taxon>Flavihumibacter</taxon>
    </lineage>
</organism>
<reference evidence="4 5" key="1">
    <citation type="submission" date="2022-01" db="EMBL/GenBank/DDBJ databases">
        <title>Flavihumibacter sp. nov., isolated from sediment of a river.</title>
        <authorList>
            <person name="Liu H."/>
        </authorList>
    </citation>
    <scope>NUCLEOTIDE SEQUENCE [LARGE SCALE GENOMIC DNA]</scope>
    <source>
        <strain evidence="4 5">RY-1</strain>
    </source>
</reference>
<dbReference type="Pfam" id="PF16344">
    <property type="entry name" value="FecR_C"/>
    <property type="match status" value="1"/>
</dbReference>
<evidence type="ECO:0000313" key="4">
    <source>
        <dbReference type="EMBL" id="MCF1713234.1"/>
    </source>
</evidence>
<comment type="caution">
    <text evidence="4">The sequence shown here is derived from an EMBL/GenBank/DDBJ whole genome shotgun (WGS) entry which is preliminary data.</text>
</comment>
<evidence type="ECO:0000259" key="3">
    <source>
        <dbReference type="Pfam" id="PF16344"/>
    </source>
</evidence>
<evidence type="ECO:0000259" key="2">
    <source>
        <dbReference type="Pfam" id="PF04773"/>
    </source>
</evidence>
<dbReference type="Pfam" id="PF04773">
    <property type="entry name" value="FecR"/>
    <property type="match status" value="1"/>
</dbReference>
<keyword evidence="1" id="KW-0472">Membrane</keyword>
<dbReference type="Proteomes" id="UP001200145">
    <property type="component" value="Unassembled WGS sequence"/>
</dbReference>
<sequence>MNNSREKLEEVLLDEHFLSWYYKTDQEKGRLWEERRSRGEVDPFLLEEAIELLEQLKISEAVPSAVQIAAAEARLWEQLEEESEELVETTKVIPWYKKTLSIAAAVILLVSAAWLVRSYLQPNLLDVKTGFGEVSTIELEDGSDITLNGNTALKYRHPDFFHKDREVWLEGEGFFEVQSTPEKKPFIVHLDGLDIHVTGTQFNVYKRSDKTEVLLTEGSVIVTSRLNKDTVHLLPGELASLENGKIHKKTGNSSQIIGWKERKFIFENTSLEEVARSVEALYGIDVQLEGDTTSRMTISAILPSDNLDVFIQSLEATQEFSVKRDGKVVTIGPAVR</sequence>
<gene>
    <name evidence="4" type="ORF">L0U88_01165</name>
</gene>
<dbReference type="InterPro" id="IPR032508">
    <property type="entry name" value="FecR_C"/>
</dbReference>
<feature type="transmembrane region" description="Helical" evidence="1">
    <location>
        <begin position="100"/>
        <end position="120"/>
    </location>
</feature>
<keyword evidence="1" id="KW-0812">Transmembrane</keyword>
<evidence type="ECO:0000313" key="5">
    <source>
        <dbReference type="Proteomes" id="UP001200145"/>
    </source>
</evidence>
<dbReference type="PANTHER" id="PTHR30273">
    <property type="entry name" value="PERIPLASMIC SIGNAL SENSOR AND SIGMA FACTOR ACTIVATOR FECR-RELATED"/>
    <property type="match status" value="1"/>
</dbReference>
<protein>
    <submittedName>
        <fullName evidence="4">FecR domain-containing protein</fullName>
    </submittedName>
</protein>
<dbReference type="PANTHER" id="PTHR30273:SF2">
    <property type="entry name" value="PROTEIN FECR"/>
    <property type="match status" value="1"/>
</dbReference>
<keyword evidence="1" id="KW-1133">Transmembrane helix</keyword>
<dbReference type="Gene3D" id="3.55.50.30">
    <property type="match status" value="1"/>
</dbReference>
<name>A0ABS9BC99_9BACT</name>
<keyword evidence="5" id="KW-1185">Reference proteome</keyword>
<dbReference type="InterPro" id="IPR012373">
    <property type="entry name" value="Ferrdict_sens_TM"/>
</dbReference>
<dbReference type="EMBL" id="JAKEVY010000001">
    <property type="protein sequence ID" value="MCF1713234.1"/>
    <property type="molecule type" value="Genomic_DNA"/>
</dbReference>
<dbReference type="RefSeq" id="WP_234863727.1">
    <property type="nucleotide sequence ID" value="NZ_JAKEVY010000001.1"/>
</dbReference>
<feature type="domain" description="FecR protein" evidence="2">
    <location>
        <begin position="127"/>
        <end position="220"/>
    </location>
</feature>
<evidence type="ECO:0000256" key="1">
    <source>
        <dbReference type="SAM" id="Phobius"/>
    </source>
</evidence>
<proteinExistence type="predicted"/>
<feature type="domain" description="Protein FecR C-terminal" evidence="3">
    <location>
        <begin position="263"/>
        <end position="331"/>
    </location>
</feature>
<accession>A0ABS9BC99</accession>
<dbReference type="InterPro" id="IPR006860">
    <property type="entry name" value="FecR"/>
</dbReference>
<dbReference type="Gene3D" id="2.60.120.1440">
    <property type="match status" value="1"/>
</dbReference>